<dbReference type="InterPro" id="IPR011664">
    <property type="entry name" value="Abi_system_AbiD/AbiF-like"/>
</dbReference>
<dbReference type="Pfam" id="PF07751">
    <property type="entry name" value="Abi_2"/>
    <property type="match status" value="1"/>
</dbReference>
<accession>A0A0R1YTH5</accession>
<dbReference type="GeneID" id="69802490"/>
<dbReference type="Proteomes" id="UP000051957">
    <property type="component" value="Unassembled WGS sequence"/>
</dbReference>
<dbReference type="RefSeq" id="WP_057910224.1">
    <property type="nucleotide sequence ID" value="NZ_AZGK01000013.1"/>
</dbReference>
<gene>
    <name evidence="1" type="ORF">FC51_GL000694</name>
</gene>
<protein>
    <submittedName>
        <fullName evidence="1">Abortive infection phage resistance protein</fullName>
    </submittedName>
</protein>
<dbReference type="EMBL" id="AZGK01000013">
    <property type="protein sequence ID" value="KRM45783.1"/>
    <property type="molecule type" value="Genomic_DNA"/>
</dbReference>
<comment type="caution">
    <text evidence="1">The sequence shown here is derived from an EMBL/GenBank/DDBJ whole genome shotgun (WGS) entry which is preliminary data.</text>
</comment>
<reference evidence="1 2" key="1">
    <citation type="journal article" date="2015" name="Genome Announc.">
        <title>Expanding the biotechnology potential of lactobacilli through comparative genomics of 213 strains and associated genera.</title>
        <authorList>
            <person name="Sun Z."/>
            <person name="Harris H.M."/>
            <person name="McCann A."/>
            <person name="Guo C."/>
            <person name="Argimon S."/>
            <person name="Zhang W."/>
            <person name="Yang X."/>
            <person name="Jeffery I.B."/>
            <person name="Cooney J.C."/>
            <person name="Kagawa T.F."/>
            <person name="Liu W."/>
            <person name="Song Y."/>
            <person name="Salvetti E."/>
            <person name="Wrobel A."/>
            <person name="Rasinkangas P."/>
            <person name="Parkhill J."/>
            <person name="Rea M.C."/>
            <person name="O'Sullivan O."/>
            <person name="Ritari J."/>
            <person name="Douillard F.P."/>
            <person name="Paul Ross R."/>
            <person name="Yang R."/>
            <person name="Briner A.E."/>
            <person name="Felis G.E."/>
            <person name="de Vos W.M."/>
            <person name="Barrangou R."/>
            <person name="Klaenhammer T.R."/>
            <person name="Caufield P.W."/>
            <person name="Cui Y."/>
            <person name="Zhang H."/>
            <person name="O'Toole P.W."/>
        </authorList>
    </citation>
    <scope>NUCLEOTIDE SEQUENCE [LARGE SCALE GENOMIC DNA]</scope>
    <source>
        <strain evidence="1 2">DSM 5707</strain>
    </source>
</reference>
<name>A0A0R1YTH5_9LACO</name>
<sequence>MGDNLKPFRQIEDQINILKKRNMIFLNEDADANILRDYGYYEIINGYKDKFMIDPQNDDKGFKPNTTFEHIYALYNLDKQLRDLTLQTLAQFEQIFKQHLAYVIARDISDDQNQYTLQLHYNVGKSYRHNATDRDGLIKNFNKTLRSTYQPYKYYRDVHGNIPPWIMIKSFTFGNSIYWFQLSKKSIRERVIARMFGIQSDLYPEMDQLFNLNQAFGDLLALYLDYRNLTAHGGRVYNHRSIRHGIRHYSPFIYREQILPISRRKFNRGLYRSSLGTLYKSLLVFKNKDPYVELQSWLTIRLENYLKQYPDDQQYLIDAMELDLTDIPKELKTQLSESSTKNES</sequence>
<organism evidence="1 2">
    <name type="scientific">Lentilactobacillus parabuchneri DSM 5707 = NBRC 107865</name>
    <dbReference type="NCBI Taxonomy" id="1423784"/>
    <lineage>
        <taxon>Bacteria</taxon>
        <taxon>Bacillati</taxon>
        <taxon>Bacillota</taxon>
        <taxon>Bacilli</taxon>
        <taxon>Lactobacillales</taxon>
        <taxon>Lactobacillaceae</taxon>
        <taxon>Lentilactobacillus</taxon>
    </lineage>
</organism>
<dbReference type="AlphaFoldDB" id="A0A0R1YTH5"/>
<evidence type="ECO:0000313" key="2">
    <source>
        <dbReference type="Proteomes" id="UP000051957"/>
    </source>
</evidence>
<evidence type="ECO:0000313" key="1">
    <source>
        <dbReference type="EMBL" id="KRM45783.1"/>
    </source>
</evidence>
<proteinExistence type="predicted"/>
<dbReference type="PATRIC" id="fig|1423784.4.peg.699"/>